<evidence type="ECO:0000313" key="10">
    <source>
        <dbReference type="Proteomes" id="UP000199452"/>
    </source>
</evidence>
<keyword evidence="6" id="KW-0474">Menaquinone biosynthesis</keyword>
<comment type="cofactor">
    <cofactor evidence="6">
        <name>thiamine diphosphate</name>
        <dbReference type="ChEBI" id="CHEBI:58937"/>
    </cofactor>
    <text evidence="6">Binds 1 thiamine pyrophosphate per subunit.</text>
</comment>
<sequence>MFSPRQGISDLPDICYRHGMHTVVISPGSRNAPLIFSFTNHANMECLSIADERSAAYFALGLALVTHQPVGLICTSGTAALNYAPAIAEAYYQNIPLVVITADRPSEWIDQADGQTIRQSELYRNFIKQSFNLPVDTASSSDFWYFTRSVNEAMNAAVHEPSGPVHLNIPLSEPLYTPLPKPSSDIHVIQNISVPQLLTDEAIEALLVRWNSSSKKMIICGADVADESRFRALTLLSANPSVVIVAENLSNIHGEMVISSPERFFALLTEEEASAFRPDLLITVGHSIVSGRLKKYLRQHTPLEHWHIQPSPSHVDTFQCLTQSIVASSGLLLRSLVEREAKISSYYRDLVLTREMHLRNKHRELVEGFPYSDLTVFGAIMARIPDDCNLHLANSTPIRYSQLFRSRADVTYHCNRGTSGIDGCISTAAGASVASTKTTLLISGDVSFVYDSNGLWNKHLKGNFKIIVINNGGGNIFRLIDTGKDENPAREFFETPHSVNIKHLAEAYGANHYLCHSHEELAASLNWLFAPADRPSILEIVTDFEVNTTVFKDYYKQIHL</sequence>
<comment type="function">
    <text evidence="6">Catalyzes the thiamine diphosphate-dependent decarboxylation of 2-oxoglutarate and the subsequent addition of the resulting succinic semialdehyde-thiamine pyrophosphate anion to isochorismate to yield 2-succinyl-5-enolpyruvyl-6-hydroxy-3-cyclohexene-1-carboxylate (SEPHCHC).</text>
</comment>
<reference evidence="9 10" key="1">
    <citation type="submission" date="2016-09" db="EMBL/GenBank/DDBJ databases">
        <authorList>
            <person name="Capua I."/>
            <person name="De Benedictis P."/>
            <person name="Joannis T."/>
            <person name="Lombin L.H."/>
            <person name="Cattoli G."/>
        </authorList>
    </citation>
    <scope>NUCLEOTIDE SEQUENCE [LARGE SCALE GENOMIC DNA]</scope>
    <source>
        <strain evidence="9 10">A7P-90m</strain>
    </source>
</reference>
<dbReference type="UniPathway" id="UPA00079"/>
<dbReference type="SUPFAM" id="SSF52518">
    <property type="entry name" value="Thiamin diphosphate-binding fold (THDP-binding)"/>
    <property type="match status" value="2"/>
</dbReference>
<comment type="catalytic activity">
    <reaction evidence="6">
        <text>isochorismate + 2-oxoglutarate + H(+) = 5-enolpyruvoyl-6-hydroxy-2-succinyl-cyclohex-3-ene-1-carboxylate + CO2</text>
        <dbReference type="Rhea" id="RHEA:25593"/>
        <dbReference type="ChEBI" id="CHEBI:15378"/>
        <dbReference type="ChEBI" id="CHEBI:16526"/>
        <dbReference type="ChEBI" id="CHEBI:16810"/>
        <dbReference type="ChEBI" id="CHEBI:29780"/>
        <dbReference type="ChEBI" id="CHEBI:58818"/>
        <dbReference type="EC" id="2.2.1.9"/>
    </reaction>
</comment>
<dbReference type="STRING" id="1640674.SAMN05216323_10715"/>
<evidence type="ECO:0000259" key="7">
    <source>
        <dbReference type="Pfam" id="PF02775"/>
    </source>
</evidence>
<feature type="domain" description="Thiamine pyrophosphate enzyme TPP-binding" evidence="7">
    <location>
        <begin position="401"/>
        <end position="540"/>
    </location>
</feature>
<dbReference type="AlphaFoldDB" id="A0A1G6R821"/>
<name>A0A1G6R821_9BACT</name>
<comment type="similarity">
    <text evidence="6">Belongs to the TPP enzyme family. MenD subfamily.</text>
</comment>
<evidence type="ECO:0000313" key="9">
    <source>
        <dbReference type="EMBL" id="SDD00790.1"/>
    </source>
</evidence>
<dbReference type="HAMAP" id="MF_01659">
    <property type="entry name" value="MenD"/>
    <property type="match status" value="1"/>
</dbReference>
<comment type="cofactor">
    <cofactor evidence="6">
        <name>Mg(2+)</name>
        <dbReference type="ChEBI" id="CHEBI:18420"/>
    </cofactor>
    <cofactor evidence="6">
        <name>Mn(2+)</name>
        <dbReference type="ChEBI" id="CHEBI:29035"/>
    </cofactor>
</comment>
<dbReference type="GO" id="GO:0009234">
    <property type="term" value="P:menaquinone biosynthetic process"/>
    <property type="evidence" value="ECO:0007669"/>
    <property type="project" value="UniProtKB-UniRule"/>
</dbReference>
<dbReference type="InterPro" id="IPR029061">
    <property type="entry name" value="THDP-binding"/>
</dbReference>
<dbReference type="InterPro" id="IPR011766">
    <property type="entry name" value="TPP_enzyme_TPP-bd"/>
</dbReference>
<dbReference type="Pfam" id="PF02776">
    <property type="entry name" value="TPP_enzyme_N"/>
    <property type="match status" value="1"/>
</dbReference>
<dbReference type="Gene3D" id="3.40.50.1220">
    <property type="entry name" value="TPP-binding domain"/>
    <property type="match status" value="1"/>
</dbReference>
<keyword evidence="10" id="KW-1185">Reference proteome</keyword>
<keyword evidence="5 6" id="KW-0464">Manganese</keyword>
<evidence type="ECO:0000256" key="5">
    <source>
        <dbReference type="ARBA" id="ARBA00023211"/>
    </source>
</evidence>
<dbReference type="CDD" id="cd02009">
    <property type="entry name" value="TPP_SHCHC_synthase"/>
    <property type="match status" value="1"/>
</dbReference>
<comment type="pathway">
    <text evidence="6">Quinol/quinone metabolism; menaquinone biosynthesis.</text>
</comment>
<evidence type="ECO:0000256" key="4">
    <source>
        <dbReference type="ARBA" id="ARBA00023052"/>
    </source>
</evidence>
<dbReference type="Pfam" id="PF02775">
    <property type="entry name" value="TPP_enzyme_C"/>
    <property type="match status" value="1"/>
</dbReference>
<dbReference type="InterPro" id="IPR004433">
    <property type="entry name" value="MenaQ_synth_MenD"/>
</dbReference>
<dbReference type="OrthoDB" id="9791859at2"/>
<organism evidence="9 10">
    <name type="scientific">Williamwhitmania taraxaci</name>
    <dbReference type="NCBI Taxonomy" id="1640674"/>
    <lineage>
        <taxon>Bacteria</taxon>
        <taxon>Pseudomonadati</taxon>
        <taxon>Bacteroidota</taxon>
        <taxon>Bacteroidia</taxon>
        <taxon>Bacteroidales</taxon>
        <taxon>Williamwhitmaniaceae</taxon>
        <taxon>Williamwhitmania</taxon>
    </lineage>
</organism>
<dbReference type="PANTHER" id="PTHR42916:SF1">
    <property type="entry name" value="PROTEIN PHYLLO, CHLOROPLASTIC"/>
    <property type="match status" value="1"/>
</dbReference>
<dbReference type="PANTHER" id="PTHR42916">
    <property type="entry name" value="2-SUCCINYL-5-ENOLPYRUVYL-6-HYDROXY-3-CYCLOHEXENE-1-CARBOXYLATE SYNTHASE"/>
    <property type="match status" value="1"/>
</dbReference>
<dbReference type="UniPathway" id="UPA01057">
    <property type="reaction ID" value="UER00164"/>
</dbReference>
<accession>A0A1G6R821</accession>
<feature type="domain" description="Thiamine pyrophosphate enzyme N-terminal TPP-binding" evidence="8">
    <location>
        <begin position="13"/>
        <end position="120"/>
    </location>
</feature>
<evidence type="ECO:0000256" key="2">
    <source>
        <dbReference type="ARBA" id="ARBA00022723"/>
    </source>
</evidence>
<dbReference type="GO" id="GO:0030976">
    <property type="term" value="F:thiamine pyrophosphate binding"/>
    <property type="evidence" value="ECO:0007669"/>
    <property type="project" value="UniProtKB-UniRule"/>
</dbReference>
<dbReference type="CDD" id="cd07037">
    <property type="entry name" value="TPP_PYR_MenD"/>
    <property type="match status" value="1"/>
</dbReference>
<dbReference type="GO" id="GO:0030145">
    <property type="term" value="F:manganese ion binding"/>
    <property type="evidence" value="ECO:0007669"/>
    <property type="project" value="UniProtKB-UniRule"/>
</dbReference>
<dbReference type="PIRSF" id="PIRSF004983">
    <property type="entry name" value="MenD"/>
    <property type="match status" value="1"/>
</dbReference>
<dbReference type="EMBL" id="FMYP01000071">
    <property type="protein sequence ID" value="SDD00790.1"/>
    <property type="molecule type" value="Genomic_DNA"/>
</dbReference>
<dbReference type="RefSeq" id="WP_092440345.1">
    <property type="nucleotide sequence ID" value="NZ_FMYP01000071.1"/>
</dbReference>
<dbReference type="NCBIfam" id="TIGR00173">
    <property type="entry name" value="menD"/>
    <property type="match status" value="1"/>
</dbReference>
<evidence type="ECO:0000256" key="1">
    <source>
        <dbReference type="ARBA" id="ARBA00022679"/>
    </source>
</evidence>
<dbReference type="Gene3D" id="3.40.50.970">
    <property type="match status" value="2"/>
</dbReference>
<dbReference type="InterPro" id="IPR012001">
    <property type="entry name" value="Thiamin_PyroP_enz_TPP-bd_dom"/>
</dbReference>
<proteinExistence type="inferred from homology"/>
<keyword evidence="2 6" id="KW-0479">Metal-binding</keyword>
<dbReference type="EC" id="2.2.1.9" evidence="6"/>
<gene>
    <name evidence="6" type="primary">menD</name>
    <name evidence="9" type="ORF">SAMN05216323_10715</name>
</gene>
<dbReference type="Proteomes" id="UP000199452">
    <property type="component" value="Unassembled WGS sequence"/>
</dbReference>
<protein>
    <recommendedName>
        <fullName evidence="6">2-succinyl-5-enolpyruvyl-6-hydroxy-3-cyclohexene-1-carboxylate synthase</fullName>
        <shortName evidence="6">SEPHCHC synthase</shortName>
        <ecNumber evidence="6">2.2.1.9</ecNumber>
    </recommendedName>
    <alternativeName>
        <fullName evidence="6">Menaquinone biosynthesis protein MenD</fullName>
    </alternativeName>
</protein>
<keyword evidence="3 6" id="KW-0460">Magnesium</keyword>
<comment type="subunit">
    <text evidence="6">Homodimer.</text>
</comment>
<keyword evidence="1 6" id="KW-0808">Transferase</keyword>
<evidence type="ECO:0000256" key="3">
    <source>
        <dbReference type="ARBA" id="ARBA00022842"/>
    </source>
</evidence>
<evidence type="ECO:0000259" key="8">
    <source>
        <dbReference type="Pfam" id="PF02776"/>
    </source>
</evidence>
<dbReference type="GO" id="GO:0070204">
    <property type="term" value="F:2-succinyl-5-enolpyruvyl-6-hydroxy-3-cyclohexene-1-carboxylic-acid synthase activity"/>
    <property type="evidence" value="ECO:0007669"/>
    <property type="project" value="UniProtKB-UniRule"/>
</dbReference>
<dbReference type="GO" id="GO:0000287">
    <property type="term" value="F:magnesium ion binding"/>
    <property type="evidence" value="ECO:0007669"/>
    <property type="project" value="UniProtKB-UniRule"/>
</dbReference>
<keyword evidence="4 6" id="KW-0786">Thiamine pyrophosphate</keyword>
<comment type="pathway">
    <text evidence="6">Quinol/quinone metabolism; 1,4-dihydroxy-2-naphthoate biosynthesis; 1,4-dihydroxy-2-naphthoate from chorismate: step 2/7.</text>
</comment>
<evidence type="ECO:0000256" key="6">
    <source>
        <dbReference type="HAMAP-Rule" id="MF_01659"/>
    </source>
</evidence>